<protein>
    <recommendedName>
        <fullName evidence="3">Phosphatidylcholine 1-acylhydrolase</fullName>
    </recommendedName>
</protein>
<gene>
    <name evidence="1" type="ORF">SAMN04489864_102278</name>
</gene>
<dbReference type="Proteomes" id="UP000199666">
    <property type="component" value="Unassembled WGS sequence"/>
</dbReference>
<reference evidence="1 2" key="1">
    <citation type="submission" date="2016-10" db="EMBL/GenBank/DDBJ databases">
        <authorList>
            <person name="de Groot N.N."/>
        </authorList>
    </citation>
    <scope>NUCLEOTIDE SEQUENCE [LARGE SCALE GENOMIC DNA]</scope>
    <source>
        <strain evidence="1 2">DSM 18684</strain>
    </source>
</reference>
<evidence type="ECO:0000313" key="1">
    <source>
        <dbReference type="EMBL" id="SFG79089.1"/>
    </source>
</evidence>
<dbReference type="EMBL" id="FOPP01000002">
    <property type="protein sequence ID" value="SFG79089.1"/>
    <property type="molecule type" value="Genomic_DNA"/>
</dbReference>
<proteinExistence type="predicted"/>
<dbReference type="STRING" id="414048.SAMN04489864_102278"/>
<dbReference type="AlphaFoldDB" id="A0A1I2USA4"/>
<keyword evidence="2" id="KW-1185">Reference proteome</keyword>
<organism evidence="1 2">
    <name type="scientific">Pedobacter insulae</name>
    <dbReference type="NCBI Taxonomy" id="414048"/>
    <lineage>
        <taxon>Bacteria</taxon>
        <taxon>Pseudomonadati</taxon>
        <taxon>Bacteroidota</taxon>
        <taxon>Sphingobacteriia</taxon>
        <taxon>Sphingobacteriales</taxon>
        <taxon>Sphingobacteriaceae</taxon>
        <taxon>Pedobacter</taxon>
    </lineage>
</organism>
<dbReference type="RefSeq" id="WP_090992330.1">
    <property type="nucleotide sequence ID" value="NZ_FOPP01000002.1"/>
</dbReference>
<dbReference type="OrthoDB" id="977150at2"/>
<evidence type="ECO:0000313" key="2">
    <source>
        <dbReference type="Proteomes" id="UP000199666"/>
    </source>
</evidence>
<accession>A0A1I2USA4</accession>
<sequence>MKLPILFTIFVLHAILVFSQTKEIDSVILKRHNANLTYSLIYKENSELSYTSPVGEIGAPSKYIINGRLTTNYLVVASQSLPLAFSIIPDFTVRVRNERSAGVRTPSFKLGGSLFLRLSLHAHRYRYAELSFIHHSNGQDGEALLKDGSINTTDGNFNTNYLIAAYRFGYFTNRSINGDYAGFHHKVGFQWHKWFDYETALTGVYGFTRINYDLSFRIYHISKNKVEKEKWRFNGSVSYAINSLTNYAIFAPKRRLNSELSANYSFPFMQNVFLMATIGYYGEDPYNIYFKDKYAYARFGISSTFMRWKR</sequence>
<name>A0A1I2USA4_9SPHI</name>
<evidence type="ECO:0008006" key="3">
    <source>
        <dbReference type="Google" id="ProtNLM"/>
    </source>
</evidence>